<gene>
    <name evidence="4" type="ORF">CDCA_CDCA16G4154</name>
</gene>
<dbReference type="Pfam" id="PF13921">
    <property type="entry name" value="Myb_DNA-bind_6"/>
    <property type="match status" value="1"/>
</dbReference>
<protein>
    <submittedName>
        <fullName evidence="4">Uncharacterized protein</fullName>
    </submittedName>
</protein>
<evidence type="ECO:0000259" key="3">
    <source>
        <dbReference type="PROSITE" id="PS51294"/>
    </source>
</evidence>
<feature type="domain" description="HTH myb-type" evidence="3">
    <location>
        <begin position="243"/>
        <end position="297"/>
    </location>
</feature>
<feature type="domain" description="Myb-like" evidence="2">
    <location>
        <begin position="243"/>
        <end position="293"/>
    </location>
</feature>
<feature type="domain" description="HTH myb-type" evidence="3">
    <location>
        <begin position="196"/>
        <end position="242"/>
    </location>
</feature>
<dbReference type="PANTHER" id="PTHR45614:SF51">
    <property type="entry name" value="MYB-LIKE DNA-BINDING PROTEIN BAS1"/>
    <property type="match status" value="1"/>
</dbReference>
<feature type="domain" description="Myb-like" evidence="2">
    <location>
        <begin position="191"/>
        <end position="242"/>
    </location>
</feature>
<feature type="domain" description="Myb-like" evidence="2">
    <location>
        <begin position="294"/>
        <end position="367"/>
    </location>
</feature>
<dbReference type="PROSITE" id="PS51294">
    <property type="entry name" value="HTH_MYB"/>
    <property type="match status" value="4"/>
</dbReference>
<feature type="domain" description="HTH myb-type" evidence="3">
    <location>
        <begin position="77"/>
        <end position="126"/>
    </location>
</feature>
<dbReference type="InterPro" id="IPR009057">
    <property type="entry name" value="Homeodomain-like_sf"/>
</dbReference>
<dbReference type="Gene3D" id="1.10.10.60">
    <property type="entry name" value="Homeodomain-like"/>
    <property type="match status" value="5"/>
</dbReference>
<reference evidence="4 5" key="1">
    <citation type="submission" date="2022-07" db="EMBL/GenBank/DDBJ databases">
        <title>Genome-wide signatures of adaptation to extreme environments.</title>
        <authorList>
            <person name="Cho C.H."/>
            <person name="Yoon H.S."/>
        </authorList>
    </citation>
    <scope>NUCLEOTIDE SEQUENCE [LARGE SCALE GENOMIC DNA]</scope>
    <source>
        <strain evidence="4 5">DBV 063 E5</strain>
    </source>
</reference>
<dbReference type="Pfam" id="PF00249">
    <property type="entry name" value="Myb_DNA-binding"/>
    <property type="match status" value="2"/>
</dbReference>
<evidence type="ECO:0000256" key="1">
    <source>
        <dbReference type="SAM" id="MobiDB-lite"/>
    </source>
</evidence>
<feature type="domain" description="Myb-like" evidence="2">
    <location>
        <begin position="127"/>
        <end position="190"/>
    </location>
</feature>
<dbReference type="InterPro" id="IPR050560">
    <property type="entry name" value="MYB_TF"/>
</dbReference>
<organism evidence="4 5">
    <name type="scientific">Cyanidium caldarium</name>
    <name type="common">Red alga</name>
    <dbReference type="NCBI Taxonomy" id="2771"/>
    <lineage>
        <taxon>Eukaryota</taxon>
        <taxon>Rhodophyta</taxon>
        <taxon>Bangiophyceae</taxon>
        <taxon>Cyanidiales</taxon>
        <taxon>Cyanidiaceae</taxon>
        <taxon>Cyanidium</taxon>
    </lineage>
</organism>
<feature type="domain" description="HTH myb-type" evidence="3">
    <location>
        <begin position="127"/>
        <end position="194"/>
    </location>
</feature>
<evidence type="ECO:0000313" key="5">
    <source>
        <dbReference type="Proteomes" id="UP001301350"/>
    </source>
</evidence>
<proteinExistence type="predicted"/>
<sequence length="374" mass="42872">MSAWGSLGRAALALQRYAAGAAAVARAVNSWPAPPALRTTHRVLTQGNTSLVAGHSCFRRWCSSESSRSAPVRGPASSRRHSTKWTPEHDEQLRRLVAEHGPQWKLVSSVLPHPPKECVVRYRRVVDPRIHRAPWTPEEDAAIVRLYAELGPRWSEIARRLPPPPASPDGTAERSYRTDKQVLERFRQRLNPARAKRPWTYAEEQQLKAKVAEHGAGRWTEVARALHGRTDADCHLRWRRVVDPRLIKGPWQPEEDQQLRTLVAELGKRWGEIGRRMPNRSDLQCLQRWYKALDPTVRREPWSHAEDRALLQAVEARVERAAYDRASRRLVLTRPRVRHLWADIAHNVSELKGRSPPGCRTRFVVLMCQGARNR</sequence>
<dbReference type="AlphaFoldDB" id="A0AAV9J1D8"/>
<accession>A0AAV9J1D8</accession>
<dbReference type="InterPro" id="IPR017930">
    <property type="entry name" value="Myb_dom"/>
</dbReference>
<dbReference type="SUPFAM" id="SSF46689">
    <property type="entry name" value="Homeodomain-like"/>
    <property type="match status" value="3"/>
</dbReference>
<feature type="region of interest" description="Disordered" evidence="1">
    <location>
        <begin position="66"/>
        <end position="87"/>
    </location>
</feature>
<evidence type="ECO:0000259" key="2">
    <source>
        <dbReference type="PROSITE" id="PS50090"/>
    </source>
</evidence>
<dbReference type="PANTHER" id="PTHR45614">
    <property type="entry name" value="MYB PROTEIN-RELATED"/>
    <property type="match status" value="1"/>
</dbReference>
<comment type="caution">
    <text evidence="4">The sequence shown here is derived from an EMBL/GenBank/DDBJ whole genome shotgun (WGS) entry which is preliminary data.</text>
</comment>
<evidence type="ECO:0000313" key="4">
    <source>
        <dbReference type="EMBL" id="KAK4538129.1"/>
    </source>
</evidence>
<dbReference type="SMART" id="SM00717">
    <property type="entry name" value="SANT"/>
    <property type="match status" value="5"/>
</dbReference>
<dbReference type="CDD" id="cd00167">
    <property type="entry name" value="SANT"/>
    <property type="match status" value="4"/>
</dbReference>
<dbReference type="GO" id="GO:0000981">
    <property type="term" value="F:DNA-binding transcription factor activity, RNA polymerase II-specific"/>
    <property type="evidence" value="ECO:0007669"/>
    <property type="project" value="TreeGrafter"/>
</dbReference>
<feature type="domain" description="Myb-like" evidence="2">
    <location>
        <begin position="77"/>
        <end position="126"/>
    </location>
</feature>
<name>A0AAV9J1D8_CYACA</name>
<dbReference type="EMBL" id="JANCYW010000016">
    <property type="protein sequence ID" value="KAK4538129.1"/>
    <property type="molecule type" value="Genomic_DNA"/>
</dbReference>
<dbReference type="InterPro" id="IPR001005">
    <property type="entry name" value="SANT/Myb"/>
</dbReference>
<dbReference type="Proteomes" id="UP001301350">
    <property type="component" value="Unassembled WGS sequence"/>
</dbReference>
<dbReference type="GO" id="GO:0000978">
    <property type="term" value="F:RNA polymerase II cis-regulatory region sequence-specific DNA binding"/>
    <property type="evidence" value="ECO:0007669"/>
    <property type="project" value="TreeGrafter"/>
</dbReference>
<keyword evidence="5" id="KW-1185">Reference proteome</keyword>
<dbReference type="PROSITE" id="PS50090">
    <property type="entry name" value="MYB_LIKE"/>
    <property type="match status" value="5"/>
</dbReference>
<dbReference type="GO" id="GO:0005634">
    <property type="term" value="C:nucleus"/>
    <property type="evidence" value="ECO:0007669"/>
    <property type="project" value="TreeGrafter"/>
</dbReference>